<evidence type="ECO:0000313" key="2">
    <source>
        <dbReference type="Proteomes" id="UP001162992"/>
    </source>
</evidence>
<dbReference type="EMBL" id="CM055092">
    <property type="protein sequence ID" value="KAJ7569249.1"/>
    <property type="molecule type" value="Genomic_DNA"/>
</dbReference>
<proteinExistence type="predicted"/>
<dbReference type="Proteomes" id="UP001162992">
    <property type="component" value="Chromosome 1"/>
</dbReference>
<keyword evidence="2" id="KW-1185">Reference proteome</keyword>
<name>A0ACC2ERP7_DIPCM</name>
<comment type="caution">
    <text evidence="1">The sequence shown here is derived from an EMBL/GenBank/DDBJ whole genome shotgun (WGS) entry which is preliminary data.</text>
</comment>
<protein>
    <submittedName>
        <fullName evidence="1">Uncharacterized protein</fullName>
    </submittedName>
</protein>
<reference evidence="2" key="1">
    <citation type="journal article" date="2024" name="Proc. Natl. Acad. Sci. U.S.A.">
        <title>Extraordinary preservation of gene collinearity over three hundred million years revealed in homosporous lycophytes.</title>
        <authorList>
            <person name="Li C."/>
            <person name="Wickell D."/>
            <person name="Kuo L.Y."/>
            <person name="Chen X."/>
            <person name="Nie B."/>
            <person name="Liao X."/>
            <person name="Peng D."/>
            <person name="Ji J."/>
            <person name="Jenkins J."/>
            <person name="Williams M."/>
            <person name="Shu S."/>
            <person name="Plott C."/>
            <person name="Barry K."/>
            <person name="Rajasekar S."/>
            <person name="Grimwood J."/>
            <person name="Han X."/>
            <person name="Sun S."/>
            <person name="Hou Z."/>
            <person name="He W."/>
            <person name="Dai G."/>
            <person name="Sun C."/>
            <person name="Schmutz J."/>
            <person name="Leebens-Mack J.H."/>
            <person name="Li F.W."/>
            <person name="Wang L."/>
        </authorList>
    </citation>
    <scope>NUCLEOTIDE SEQUENCE [LARGE SCALE GENOMIC DNA]</scope>
    <source>
        <strain evidence="2">cv. PW_Plant_1</strain>
    </source>
</reference>
<organism evidence="1 2">
    <name type="scientific">Diphasiastrum complanatum</name>
    <name type="common">Issler's clubmoss</name>
    <name type="synonym">Lycopodium complanatum</name>
    <dbReference type="NCBI Taxonomy" id="34168"/>
    <lineage>
        <taxon>Eukaryota</taxon>
        <taxon>Viridiplantae</taxon>
        <taxon>Streptophyta</taxon>
        <taxon>Embryophyta</taxon>
        <taxon>Tracheophyta</taxon>
        <taxon>Lycopodiopsida</taxon>
        <taxon>Lycopodiales</taxon>
        <taxon>Lycopodiaceae</taxon>
        <taxon>Lycopodioideae</taxon>
        <taxon>Diphasiastrum</taxon>
    </lineage>
</organism>
<gene>
    <name evidence="1" type="ORF">O6H91_01G068500</name>
</gene>
<evidence type="ECO:0000313" key="1">
    <source>
        <dbReference type="EMBL" id="KAJ7569249.1"/>
    </source>
</evidence>
<accession>A0ACC2ERP7</accession>
<sequence length="576" mass="64564">MVEQKNIETRPLFPCKSCRGVSFEMKVNIDKLLIRNTSTVKIVPEEKKHNIIQHFSGILPKLAKARTVLSRRMSWTRRLSGAYQTMSRSRPISYDHSFGQLPVDDDEIDEDDSARGTAENNLFSKANEESDPPAKPATVRHPPREARSRLNTILLGQSWFSLYKRLFAVSLLINLAFLILAITGQFNYAKSQAALFSVANILMAVLIRNEVFLYIVFWLTLKIFGHSWIPQLFKNYVTAFLQSLGGIHSGCGVSSVMWVTYAIEQVLTHRQFTSDEILGVAIAILVLLVFSCLGAFPLIRHLHHNFFEGVHRFSGWSSLALVWVFIFLSASYDPLAKSYSVRASRLVKRQELWYAAVTTFMIILPWLTVRRTHVETVIPQARNNSLLNFSGGMKPGILARISRSPLKEWHAFGIISDGKKRHTILAGAVGDFTKGLVEDPPSHIWVRSFHFAGAPYLVNMYERAVLVATGSGIGVYMSFLLQQTRADCHVIWIAKSIRKSYGDEIFQVVSDTPPYRCTVVDTAVSGRAKTTEIVINKAREWGAQVVVVTSNPSGTKQIVGACRKAGIAAYGPIWDS</sequence>